<evidence type="ECO:0000313" key="13">
    <source>
        <dbReference type="EMBL" id="KPM35031.1"/>
    </source>
</evidence>
<dbReference type="EMBL" id="LKCW01000280">
    <property type="protein sequence ID" value="KPM35031.1"/>
    <property type="molecule type" value="Genomic_DNA"/>
</dbReference>
<comment type="caution">
    <text evidence="13">The sequence shown here is derived from an EMBL/GenBank/DDBJ whole genome shotgun (WGS) entry which is preliminary data.</text>
</comment>
<feature type="region of interest" description="Disordered" evidence="10">
    <location>
        <begin position="1"/>
        <end position="52"/>
    </location>
</feature>
<dbReference type="FunFam" id="3.90.79.10:FF:000016">
    <property type="entry name" value="ADP-sugar pyrophosphatase isoform X1"/>
    <property type="match status" value="1"/>
</dbReference>
<comment type="similarity">
    <text evidence="2">Belongs to the oligopeptide OPT transporter family.</text>
</comment>
<evidence type="ECO:0000256" key="4">
    <source>
        <dbReference type="ARBA" id="ARBA00022692"/>
    </source>
</evidence>
<dbReference type="AlphaFoldDB" id="A0A0P7AM40"/>
<feature type="transmembrane region" description="Helical" evidence="11">
    <location>
        <begin position="306"/>
        <end position="328"/>
    </location>
</feature>
<dbReference type="Gene3D" id="3.90.79.10">
    <property type="entry name" value="Nucleoside Triphosphate Pyrophosphohydrolase"/>
    <property type="match status" value="1"/>
</dbReference>
<keyword evidence="5" id="KW-0378">Hydrolase</keyword>
<dbReference type="Pfam" id="PF03169">
    <property type="entry name" value="OPT"/>
    <property type="match status" value="1"/>
</dbReference>
<keyword evidence="4 11" id="KW-0812">Transmembrane</keyword>
<dbReference type="GO" id="GO:0016787">
    <property type="term" value="F:hydrolase activity"/>
    <property type="evidence" value="ECO:0007669"/>
    <property type="project" value="UniProtKB-KW"/>
</dbReference>
<proteinExistence type="inferred from homology"/>
<keyword evidence="9 11" id="KW-0472">Membrane</keyword>
<dbReference type="NCBIfam" id="TIGR00728">
    <property type="entry name" value="OPT_sfam"/>
    <property type="match status" value="1"/>
</dbReference>
<dbReference type="PROSITE" id="PS00893">
    <property type="entry name" value="NUDIX_BOX"/>
    <property type="match status" value="1"/>
</dbReference>
<dbReference type="GO" id="GO:0015031">
    <property type="term" value="P:protein transport"/>
    <property type="evidence" value="ECO:0007669"/>
    <property type="project" value="UniProtKB-KW"/>
</dbReference>
<evidence type="ECO:0000259" key="12">
    <source>
        <dbReference type="PROSITE" id="PS51462"/>
    </source>
</evidence>
<evidence type="ECO:0000256" key="11">
    <source>
        <dbReference type="SAM" id="Phobius"/>
    </source>
</evidence>
<feature type="transmembrane region" description="Helical" evidence="11">
    <location>
        <begin position="492"/>
        <end position="520"/>
    </location>
</feature>
<evidence type="ECO:0000256" key="6">
    <source>
        <dbReference type="ARBA" id="ARBA00022856"/>
    </source>
</evidence>
<dbReference type="GO" id="GO:0035673">
    <property type="term" value="F:oligopeptide transmembrane transporter activity"/>
    <property type="evidence" value="ECO:0007669"/>
    <property type="project" value="InterPro"/>
</dbReference>
<keyword evidence="3" id="KW-0813">Transport</keyword>
<organism evidence="13 14">
    <name type="scientific">Neonectria ditissima</name>
    <dbReference type="NCBI Taxonomy" id="78410"/>
    <lineage>
        <taxon>Eukaryota</taxon>
        <taxon>Fungi</taxon>
        <taxon>Dikarya</taxon>
        <taxon>Ascomycota</taxon>
        <taxon>Pezizomycotina</taxon>
        <taxon>Sordariomycetes</taxon>
        <taxon>Hypocreomycetidae</taxon>
        <taxon>Hypocreales</taxon>
        <taxon>Nectriaceae</taxon>
        <taxon>Neonectria</taxon>
    </lineage>
</organism>
<dbReference type="PRINTS" id="PR00502">
    <property type="entry name" value="NUDIXFAMILY"/>
</dbReference>
<protein>
    <submittedName>
        <fullName evidence="13">Sexual differentiation process protein isp4</fullName>
    </submittedName>
</protein>
<accession>A0A0P7AM40</accession>
<dbReference type="Pfam" id="PF00293">
    <property type="entry name" value="NUDIX"/>
    <property type="match status" value="1"/>
</dbReference>
<evidence type="ECO:0000256" key="2">
    <source>
        <dbReference type="ARBA" id="ARBA00008807"/>
    </source>
</evidence>
<evidence type="ECO:0000256" key="8">
    <source>
        <dbReference type="ARBA" id="ARBA00022989"/>
    </source>
</evidence>
<dbReference type="NCBIfam" id="TIGR00727">
    <property type="entry name" value="ISP4_OPT"/>
    <property type="match status" value="1"/>
</dbReference>
<dbReference type="CDD" id="cd18888">
    <property type="entry name" value="NUDIX_ADPRase_Nudt5"/>
    <property type="match status" value="1"/>
</dbReference>
<dbReference type="InterPro" id="IPR000086">
    <property type="entry name" value="NUDIX_hydrolase_dom"/>
</dbReference>
<feature type="domain" description="Nudix hydrolase" evidence="12">
    <location>
        <begin position="842"/>
        <end position="982"/>
    </location>
</feature>
<dbReference type="PROSITE" id="PS51462">
    <property type="entry name" value="NUDIX"/>
    <property type="match status" value="1"/>
</dbReference>
<dbReference type="InterPro" id="IPR004813">
    <property type="entry name" value="OPT"/>
</dbReference>
<feature type="transmembrane region" description="Helical" evidence="11">
    <location>
        <begin position="264"/>
        <end position="286"/>
    </location>
</feature>
<dbReference type="InterPro" id="IPR004648">
    <property type="entry name" value="Oligpept_transpt"/>
</dbReference>
<dbReference type="OrthoDB" id="9986677at2759"/>
<keyword evidence="7" id="KW-0653">Protein transport</keyword>
<feature type="transmembrane region" description="Helical" evidence="11">
    <location>
        <begin position="413"/>
        <end position="433"/>
    </location>
</feature>
<feature type="transmembrane region" description="Helical" evidence="11">
    <location>
        <begin position="683"/>
        <end position="705"/>
    </location>
</feature>
<keyword evidence="14" id="KW-1185">Reference proteome</keyword>
<evidence type="ECO:0000313" key="14">
    <source>
        <dbReference type="Proteomes" id="UP000050424"/>
    </source>
</evidence>
<evidence type="ECO:0000256" key="7">
    <source>
        <dbReference type="ARBA" id="ARBA00022927"/>
    </source>
</evidence>
<feature type="compositionally biased region" description="Basic and acidic residues" evidence="10">
    <location>
        <begin position="1"/>
        <end position="11"/>
    </location>
</feature>
<evidence type="ECO:0000256" key="10">
    <source>
        <dbReference type="SAM" id="MobiDB-lite"/>
    </source>
</evidence>
<feature type="transmembrane region" description="Helical" evidence="11">
    <location>
        <begin position="466"/>
        <end position="486"/>
    </location>
</feature>
<name>A0A0P7AM40_9HYPO</name>
<dbReference type="InterPro" id="IPR020476">
    <property type="entry name" value="Nudix_hydrolase"/>
</dbReference>
<evidence type="ECO:0000256" key="3">
    <source>
        <dbReference type="ARBA" id="ARBA00022448"/>
    </source>
</evidence>
<feature type="transmembrane region" description="Helical" evidence="11">
    <location>
        <begin position="340"/>
        <end position="359"/>
    </location>
</feature>
<dbReference type="SUPFAM" id="SSF55811">
    <property type="entry name" value="Nudix"/>
    <property type="match status" value="1"/>
</dbReference>
<comment type="subcellular location">
    <subcellularLocation>
        <location evidence="1">Membrane</location>
        <topology evidence="1">Multi-pass membrane protein</topology>
    </subcellularLocation>
</comment>
<dbReference type="Proteomes" id="UP000050424">
    <property type="component" value="Unassembled WGS sequence"/>
</dbReference>
<feature type="transmembrane region" description="Helical" evidence="11">
    <location>
        <begin position="115"/>
        <end position="135"/>
    </location>
</feature>
<feature type="transmembrane region" description="Helical" evidence="11">
    <location>
        <begin position="91"/>
        <end position="109"/>
    </location>
</feature>
<feature type="transmembrane region" description="Helical" evidence="11">
    <location>
        <begin position="195"/>
        <end position="215"/>
    </location>
</feature>
<gene>
    <name evidence="13" type="ORF">AK830_g11545</name>
</gene>
<dbReference type="InterPro" id="IPR020084">
    <property type="entry name" value="NUDIX_hydrolase_CS"/>
</dbReference>
<dbReference type="PANTHER" id="PTHR22601">
    <property type="entry name" value="ISP4 LIKE PROTEIN"/>
    <property type="match status" value="1"/>
</dbReference>
<evidence type="ECO:0000256" key="9">
    <source>
        <dbReference type="ARBA" id="ARBA00023136"/>
    </source>
</evidence>
<dbReference type="InterPro" id="IPR015797">
    <property type="entry name" value="NUDIX_hydrolase-like_dom_sf"/>
</dbReference>
<keyword evidence="6" id="KW-0571">Peptide transport</keyword>
<feature type="transmembrane region" description="Helical" evidence="11">
    <location>
        <begin position="221"/>
        <end position="243"/>
    </location>
</feature>
<sequence>MKNPFKSHETVEGLSAEPIEVLEKDTKATEATPSPRDSKAEAEAPGKNVADIDATEITQPDGLFSEDSPYEEVRAAVRNTDGNEVANTVRAWALGMFFVTVGAALNMFLSMRSPAINFPALVVQLLVYPLGCLWARTMPTRVFNTFGLRWTLNPGPFTIKEHVVVTLMSNVSISYTYSTNALLALQGKPFYNLNLGWGFALLFTLSSQLIGISLAGLFRRFLIWPAAMMWPSQFANTSLFYALHDRSKSDGVHSNGWLISRYRWFAVVTAGMFCYYWIPAVLWQGLSVFAFATWIKPNNVVVNQLFGGFTGLSLIPITFDWTYVTAYLQDPILAPTNSHVNTLIGLFFFVILSSIGIVYSGALYSEYLPIVTSQTYDNTQGYYNVSRILGDGFTFDAQKYKEYSPLFLSPTLALNYGLSFAALTAAFVHIGLYHGKEVWYRFRAARNQEPDIHMKLMRKYVEAPDWWYGALFLLSIGLGFATTEGYNSQLPWWAFFVAIVIALVFIIPTTMILAVSNILLSLNVISPFLAGFMIPGRPIGIMIFKVFSTITLGQAQTYSADLKMAHYMKVPPRVTFSCQVVATMWASFVQIAVMNWTLGNIDDICDNEQKDNFTCPNGRAFFSSSIVWGVIGPRRMFGEGGMYSAFNWFWLVGAAFPVLLYVLTKVLKFSFFRHFHAPVMLGAMAWLPPATPLSFSTWAIVGLIVNKWIRTKWNGWWTTYAYTTAAALDAGLIISTIIVFFAITFPGVTIPQWWGNVDVFNTMDASYAALLKTLDEGSTFGPKTCINLNELILATQDLCRKKPRISEKEARWTKLIKLVYKDGNGVSRTWESAERSTRPKDGEIDGVGILAILDKPTGKEIILQKQYRPPIDKITIEVPAGLVDAGETAEQAAVRELKEETGYVGVVTESSPIMYNDPGFCNTNLRMVHVSIDMSLPENQNPKPELEENEFIEVFTVPLGNLWDECKKLEAEGCAIDARVGTFAEGILIAQRLKL</sequence>
<feature type="transmembrane region" description="Helical" evidence="11">
    <location>
        <begin position="645"/>
        <end position="663"/>
    </location>
</feature>
<evidence type="ECO:0000256" key="1">
    <source>
        <dbReference type="ARBA" id="ARBA00004141"/>
    </source>
</evidence>
<reference evidence="13 14" key="1">
    <citation type="submission" date="2015-09" db="EMBL/GenBank/DDBJ databases">
        <title>Draft genome of a European isolate of the apple canker pathogen Neonectria ditissima.</title>
        <authorList>
            <person name="Gomez-Cortecero A."/>
            <person name="Harrison R.J."/>
            <person name="Armitage A.D."/>
        </authorList>
    </citation>
    <scope>NUCLEOTIDE SEQUENCE [LARGE SCALE GENOMIC DNA]</scope>
    <source>
        <strain evidence="13 14">R09/05</strain>
    </source>
</reference>
<feature type="transmembrane region" description="Helical" evidence="11">
    <location>
        <begin position="717"/>
        <end position="743"/>
    </location>
</feature>
<dbReference type="GO" id="GO:0016020">
    <property type="term" value="C:membrane"/>
    <property type="evidence" value="ECO:0007669"/>
    <property type="project" value="UniProtKB-SubCell"/>
</dbReference>
<evidence type="ECO:0000256" key="5">
    <source>
        <dbReference type="ARBA" id="ARBA00022801"/>
    </source>
</evidence>
<keyword evidence="8 11" id="KW-1133">Transmembrane helix</keyword>